<dbReference type="PANTHER" id="PTHR21666">
    <property type="entry name" value="PEPTIDASE-RELATED"/>
    <property type="match status" value="1"/>
</dbReference>
<dbReference type="OrthoDB" id="9784703at2"/>
<accession>A0A363UKS6</accession>
<dbReference type="Gene3D" id="6.10.250.3150">
    <property type="match status" value="1"/>
</dbReference>
<dbReference type="FunFam" id="2.70.70.10:FF:000003">
    <property type="entry name" value="Murein hydrolase activator EnvC"/>
    <property type="match status" value="1"/>
</dbReference>
<dbReference type="GO" id="GO:0004222">
    <property type="term" value="F:metalloendopeptidase activity"/>
    <property type="evidence" value="ECO:0007669"/>
    <property type="project" value="TreeGrafter"/>
</dbReference>
<dbReference type="CDD" id="cd12797">
    <property type="entry name" value="M23_peptidase"/>
    <property type="match status" value="1"/>
</dbReference>
<dbReference type="Proteomes" id="UP000251800">
    <property type="component" value="Unassembled WGS sequence"/>
</dbReference>
<evidence type="ECO:0000313" key="4">
    <source>
        <dbReference type="Proteomes" id="UP000251800"/>
    </source>
</evidence>
<feature type="coiled-coil region" evidence="1">
    <location>
        <begin position="111"/>
        <end position="205"/>
    </location>
</feature>
<gene>
    <name evidence="3" type="ORF">DEH80_09255</name>
</gene>
<organism evidence="3 4">
    <name type="scientific">Abyssibacter profundi</name>
    <dbReference type="NCBI Taxonomy" id="2182787"/>
    <lineage>
        <taxon>Bacteria</taxon>
        <taxon>Pseudomonadati</taxon>
        <taxon>Pseudomonadota</taxon>
        <taxon>Gammaproteobacteria</taxon>
        <taxon>Chromatiales</taxon>
        <taxon>Oceanococcaceae</taxon>
        <taxon>Abyssibacter</taxon>
    </lineage>
</organism>
<dbReference type="SUPFAM" id="SSF51261">
    <property type="entry name" value="Duplicated hybrid motif"/>
    <property type="match status" value="1"/>
</dbReference>
<name>A0A363UKS6_9GAMM</name>
<dbReference type="EMBL" id="QEQK01000007">
    <property type="protein sequence ID" value="PWN55997.1"/>
    <property type="molecule type" value="Genomic_DNA"/>
</dbReference>
<feature type="coiled-coil region" evidence="1">
    <location>
        <begin position="251"/>
        <end position="324"/>
    </location>
</feature>
<dbReference type="AlphaFoldDB" id="A0A363UKS6"/>
<dbReference type="Gene3D" id="2.70.70.10">
    <property type="entry name" value="Glucose Permease (Domain IIA)"/>
    <property type="match status" value="1"/>
</dbReference>
<keyword evidence="4" id="KW-1185">Reference proteome</keyword>
<dbReference type="InterPro" id="IPR050570">
    <property type="entry name" value="Cell_wall_metabolism_enzyme"/>
</dbReference>
<proteinExistence type="predicted"/>
<comment type="caution">
    <text evidence="3">The sequence shown here is derived from an EMBL/GenBank/DDBJ whole genome shotgun (WGS) entry which is preliminary data.</text>
</comment>
<dbReference type="PANTHER" id="PTHR21666:SF270">
    <property type="entry name" value="MUREIN HYDROLASE ACTIVATOR ENVC"/>
    <property type="match status" value="1"/>
</dbReference>
<feature type="domain" description="M23ase beta-sheet core" evidence="2">
    <location>
        <begin position="367"/>
        <end position="460"/>
    </location>
</feature>
<dbReference type="InterPro" id="IPR011055">
    <property type="entry name" value="Dup_hybrid_motif"/>
</dbReference>
<evidence type="ECO:0000313" key="3">
    <source>
        <dbReference type="EMBL" id="PWN55997.1"/>
    </source>
</evidence>
<evidence type="ECO:0000259" key="2">
    <source>
        <dbReference type="Pfam" id="PF01551"/>
    </source>
</evidence>
<evidence type="ECO:0000256" key="1">
    <source>
        <dbReference type="SAM" id="Coils"/>
    </source>
</evidence>
<dbReference type="InterPro" id="IPR016047">
    <property type="entry name" value="M23ase_b-sheet_dom"/>
</dbReference>
<reference evidence="3 4" key="1">
    <citation type="submission" date="2018-05" db="EMBL/GenBank/DDBJ databases">
        <title>Abyssibacter profundi OUC007T gen. nov., sp. nov, a marine bacterium isolated from seawater of the Mariana Trench.</title>
        <authorList>
            <person name="Zhou S."/>
        </authorList>
    </citation>
    <scope>NUCLEOTIDE SEQUENCE [LARGE SCALE GENOMIC DNA]</scope>
    <source>
        <strain evidence="3 4">OUC007</strain>
    </source>
</reference>
<dbReference type="Pfam" id="PF01551">
    <property type="entry name" value="Peptidase_M23"/>
    <property type="match status" value="1"/>
</dbReference>
<protein>
    <recommendedName>
        <fullName evidence="2">M23ase beta-sheet core domain-containing protein</fullName>
    </recommendedName>
</protein>
<sequence length="467" mass="51885">MTGSRSLIRRTASAGDSLCPERNAMAISLPITATSTTMKAVVRTGCRARKSSIKSIRSFSETACVQSTGLSHSPASGRRPALGCRRLLVVLLGACLLLSMPASRAQDDDRMAENAAELERVRARLQALKKEVDRDRSRRGQLFAELEATETRIGELASTMRALQSDIDSEQTRMQATRRDRDAALGDMEREREALKHQIRAAYQIGRQGRTKLLLNQEDPAAIGRVLTYYDYLAKARSQRIQAFAEAARTLRGLESRLAQEIKSLEALYAKRKRSLEALESTRTQRETAVANLEAKIRDSVLQVRQLEADEAQLTDLLASLKDVLADIPLNLDDDQPITQRRGAVDWPVRGRLLAGFGQPKAGNIRWKGLWIAAEEGTPVQAVASGRVAYVGWMHRYGVLVILEHDDDWYSLYGHNQTAFVQVGEWVRQGESVGAAGNSGGHRNSGLYFELRKGQRPVDPIRWLAAR</sequence>
<keyword evidence="1" id="KW-0175">Coiled coil</keyword>